<accession>A0A2M8RYY7</accession>
<keyword evidence="1" id="KW-1133">Transmembrane helix</keyword>
<name>A0A2M8RYY7_9PAST</name>
<evidence type="ECO:0000313" key="3">
    <source>
        <dbReference type="Proteomes" id="UP000230282"/>
    </source>
</evidence>
<gene>
    <name evidence="2" type="ORF">CVP04_01195</name>
</gene>
<keyword evidence="1" id="KW-0812">Transmembrane</keyword>
<dbReference type="Proteomes" id="UP000230282">
    <property type="component" value="Unassembled WGS sequence"/>
</dbReference>
<feature type="transmembrane region" description="Helical" evidence="1">
    <location>
        <begin position="15"/>
        <end position="35"/>
    </location>
</feature>
<dbReference type="EMBL" id="PHGZ01000003">
    <property type="protein sequence ID" value="PJG84096.1"/>
    <property type="molecule type" value="Genomic_DNA"/>
</dbReference>
<comment type="caution">
    <text evidence="2">The sequence shown here is derived from an EMBL/GenBank/DDBJ whole genome shotgun (WGS) entry which is preliminary data.</text>
</comment>
<proteinExistence type="predicted"/>
<feature type="transmembrane region" description="Helical" evidence="1">
    <location>
        <begin position="73"/>
        <end position="95"/>
    </location>
</feature>
<reference evidence="2 3" key="1">
    <citation type="submission" date="2017-11" db="EMBL/GenBank/DDBJ databases">
        <title>Reclassification of Bisgaard taxon 5 as Caviibacterium pharyngocola gen. nov., sp. nov.</title>
        <authorList>
            <person name="Christensen H."/>
        </authorList>
    </citation>
    <scope>NUCLEOTIDE SEQUENCE [LARGE SCALE GENOMIC DNA]</scope>
    <source>
        <strain evidence="2 3">7_3</strain>
    </source>
</reference>
<evidence type="ECO:0000313" key="2">
    <source>
        <dbReference type="EMBL" id="PJG84096.1"/>
    </source>
</evidence>
<feature type="transmembrane region" description="Helical" evidence="1">
    <location>
        <begin position="42"/>
        <end position="58"/>
    </location>
</feature>
<evidence type="ECO:0000256" key="1">
    <source>
        <dbReference type="SAM" id="Phobius"/>
    </source>
</evidence>
<keyword evidence="3" id="KW-1185">Reference proteome</keyword>
<keyword evidence="1" id="KW-0472">Membrane</keyword>
<dbReference type="AlphaFoldDB" id="A0A2M8RYY7"/>
<organism evidence="2 3">
    <name type="scientific">Caviibacterium pharyngocola</name>
    <dbReference type="NCBI Taxonomy" id="28159"/>
    <lineage>
        <taxon>Bacteria</taxon>
        <taxon>Pseudomonadati</taxon>
        <taxon>Pseudomonadota</taxon>
        <taxon>Gammaproteobacteria</taxon>
        <taxon>Pasteurellales</taxon>
        <taxon>Pasteurellaceae</taxon>
        <taxon>Caviibacterium</taxon>
    </lineage>
</organism>
<protein>
    <submittedName>
        <fullName evidence="2">Uncharacterized protein</fullName>
    </submittedName>
</protein>
<sequence>METLNDLCEIAKTPLGSILLGLFIAIVILTLMQRWCSKNSKIVYFGVIGITVICDYLVEEKFFIDRTDTYEIIWSNFLINIILSIVGVVLGFVAVKLTGKK</sequence>
<dbReference type="RefSeq" id="WP_100295691.1">
    <property type="nucleotide sequence ID" value="NZ_PHGZ01000003.1"/>
</dbReference>